<keyword evidence="8" id="KW-0482">Metalloprotease</keyword>
<dbReference type="SUPFAM" id="SSF55920">
    <property type="entry name" value="Creatinase/aminopeptidase"/>
    <property type="match status" value="1"/>
</dbReference>
<keyword evidence="6 10" id="KW-0479">Metal-binding</keyword>
<dbReference type="Gene3D" id="3.90.230.10">
    <property type="entry name" value="Creatinase/methionine aminopeptidase superfamily"/>
    <property type="match status" value="1"/>
</dbReference>
<feature type="domain" description="Peptidase M24" evidence="11">
    <location>
        <begin position="2"/>
        <end position="251"/>
    </location>
</feature>
<protein>
    <recommendedName>
        <fullName evidence="4">Xaa-Pro aminopeptidase</fullName>
        <ecNumber evidence="4">3.4.11.9</ecNumber>
    </recommendedName>
</protein>
<comment type="cofactor">
    <cofactor evidence="2">
        <name>Mn(2+)</name>
        <dbReference type="ChEBI" id="CHEBI:29035"/>
    </cofactor>
</comment>
<dbReference type="GO" id="GO:0046872">
    <property type="term" value="F:metal ion binding"/>
    <property type="evidence" value="ECO:0007669"/>
    <property type="project" value="UniProtKB-KW"/>
</dbReference>
<dbReference type="GO" id="GO:0005829">
    <property type="term" value="C:cytosol"/>
    <property type="evidence" value="ECO:0007669"/>
    <property type="project" value="TreeGrafter"/>
</dbReference>
<keyword evidence="12" id="KW-0031">Aminopeptidase</keyword>
<evidence type="ECO:0000313" key="12">
    <source>
        <dbReference type="EMBL" id="CAA6822304.1"/>
    </source>
</evidence>
<name>A0A6S6TSH8_9BACT</name>
<keyword evidence="9" id="KW-0464">Manganese</keyword>
<evidence type="ECO:0000256" key="6">
    <source>
        <dbReference type="ARBA" id="ARBA00022723"/>
    </source>
</evidence>
<dbReference type="CDD" id="cd01087">
    <property type="entry name" value="Prolidase"/>
    <property type="match status" value="1"/>
</dbReference>
<evidence type="ECO:0000259" key="11">
    <source>
        <dbReference type="Pfam" id="PF00557"/>
    </source>
</evidence>
<evidence type="ECO:0000256" key="7">
    <source>
        <dbReference type="ARBA" id="ARBA00022801"/>
    </source>
</evidence>
<dbReference type="Pfam" id="PF00557">
    <property type="entry name" value="Peptidase_M24"/>
    <property type="match status" value="1"/>
</dbReference>
<dbReference type="GO" id="GO:0004177">
    <property type="term" value="F:aminopeptidase activity"/>
    <property type="evidence" value="ECO:0007669"/>
    <property type="project" value="UniProtKB-KW"/>
</dbReference>
<reference evidence="12" key="1">
    <citation type="submission" date="2020-01" db="EMBL/GenBank/DDBJ databases">
        <authorList>
            <person name="Meier V. D."/>
            <person name="Meier V D."/>
        </authorList>
    </citation>
    <scope>NUCLEOTIDE SEQUENCE</scope>
    <source>
        <strain evidence="12">HLG_WM_MAG_06</strain>
    </source>
</reference>
<keyword evidence="5" id="KW-0645">Protease</keyword>
<organism evidence="12">
    <name type="scientific">uncultured Sulfurovum sp</name>
    <dbReference type="NCBI Taxonomy" id="269237"/>
    <lineage>
        <taxon>Bacteria</taxon>
        <taxon>Pseudomonadati</taxon>
        <taxon>Campylobacterota</taxon>
        <taxon>Epsilonproteobacteria</taxon>
        <taxon>Campylobacterales</taxon>
        <taxon>Sulfurovaceae</taxon>
        <taxon>Sulfurovum</taxon>
        <taxon>environmental samples</taxon>
    </lineage>
</organism>
<comment type="similarity">
    <text evidence="3 10">Belongs to the peptidase M24B family.</text>
</comment>
<evidence type="ECO:0000256" key="1">
    <source>
        <dbReference type="ARBA" id="ARBA00001424"/>
    </source>
</evidence>
<dbReference type="InterPro" id="IPR052433">
    <property type="entry name" value="X-Pro_dipept-like"/>
</dbReference>
<evidence type="ECO:0000256" key="10">
    <source>
        <dbReference type="RuleBase" id="RU000590"/>
    </source>
</evidence>
<dbReference type="InterPro" id="IPR001131">
    <property type="entry name" value="Peptidase_M24B_aminopep-P_CS"/>
</dbReference>
<dbReference type="InterPro" id="IPR036005">
    <property type="entry name" value="Creatinase/aminopeptidase-like"/>
</dbReference>
<evidence type="ECO:0000256" key="3">
    <source>
        <dbReference type="ARBA" id="ARBA00008766"/>
    </source>
</evidence>
<evidence type="ECO:0000256" key="2">
    <source>
        <dbReference type="ARBA" id="ARBA00001936"/>
    </source>
</evidence>
<evidence type="ECO:0000256" key="9">
    <source>
        <dbReference type="ARBA" id="ARBA00023211"/>
    </source>
</evidence>
<proteinExistence type="inferred from homology"/>
<dbReference type="AlphaFoldDB" id="A0A6S6TSH8"/>
<dbReference type="InterPro" id="IPR000994">
    <property type="entry name" value="Pept_M24"/>
</dbReference>
<dbReference type="EC" id="3.4.11.9" evidence="4"/>
<dbReference type="PANTHER" id="PTHR43226">
    <property type="entry name" value="XAA-PRO AMINOPEPTIDASE 3"/>
    <property type="match status" value="1"/>
</dbReference>
<dbReference type="GO" id="GO:0006508">
    <property type="term" value="P:proteolysis"/>
    <property type="evidence" value="ECO:0007669"/>
    <property type="project" value="UniProtKB-KW"/>
</dbReference>
<sequence length="277" mass="30875">MKVTKEGLSEREVVGKIEGLASSFGAGISFPTILSQNGQILHNHKHDEVLTNGRLLLVDAGAETQRGYCSDNTRTFPVSGTFTEKQKAVYNICLEANMKAIEEIRVGVKYRDIHFIAVKIILDGLKTLGILKGDVSEALKEGVHTLFMPHGLGHMLGLDVHDMEDYGEDFVGYNETTKRSTDFGTAYIRLARELQEGFVLTVEPGIYFIPELINKFKEKGKFMAYVNYDLLESDYLDFGGIRIEDDVVVTKNGCRVLGQGIPKSVEEIEEMMQNKAT</sequence>
<keyword evidence="7 12" id="KW-0378">Hydrolase</keyword>
<dbReference type="GO" id="GO:0008237">
    <property type="term" value="F:metallopeptidase activity"/>
    <property type="evidence" value="ECO:0007669"/>
    <property type="project" value="UniProtKB-KW"/>
</dbReference>
<evidence type="ECO:0000256" key="5">
    <source>
        <dbReference type="ARBA" id="ARBA00022670"/>
    </source>
</evidence>
<dbReference type="PANTHER" id="PTHR43226:SF4">
    <property type="entry name" value="XAA-PRO AMINOPEPTIDASE 3"/>
    <property type="match status" value="1"/>
</dbReference>
<evidence type="ECO:0000256" key="4">
    <source>
        <dbReference type="ARBA" id="ARBA00012574"/>
    </source>
</evidence>
<accession>A0A6S6TSH8</accession>
<comment type="catalytic activity">
    <reaction evidence="1">
        <text>Release of any N-terminal amino acid, including proline, that is linked to proline, even from a dipeptide or tripeptide.</text>
        <dbReference type="EC" id="3.4.11.9"/>
    </reaction>
</comment>
<dbReference type="EMBL" id="CACVAP010000102">
    <property type="protein sequence ID" value="CAA6822304.1"/>
    <property type="molecule type" value="Genomic_DNA"/>
</dbReference>
<evidence type="ECO:0000256" key="8">
    <source>
        <dbReference type="ARBA" id="ARBA00023049"/>
    </source>
</evidence>
<dbReference type="PROSITE" id="PS00491">
    <property type="entry name" value="PROLINE_PEPTIDASE"/>
    <property type="match status" value="1"/>
</dbReference>
<gene>
    <name evidence="12" type="ORF">HELGO_WM9245</name>
</gene>